<sequence length="1693" mass="194984">MISLPGYEVTQLLASTDGVHYYEGRQSDGKKVIIHHFKSFSVESEKREWKAFPSFIEPMEIKKANDNFFAVYEYFSFEKPLSSLIKGKCLSIEQMLIISMQLTTMLISLHQKDKLVECLNPDHVHVHLTEQKLYITSLMGLIEPIDKQFLWYSSPELTGRMEKEADVRSDLYSFGVVFYEMLTGQLPFPTADVIEIVYSHFTKLPTPPAELNSQIPSQLSLIALKLLEKSPDKRYTSAYSLLKDLERCLLQWQNERKISHFKLGLEDSIKIKNESKLFGREQELKQLQAIYKNVKQRNKEIVHIRGNSGTGKTALVKEFMNISDKKGAIFAAGKWDQFERNTPYGPIIQACKTIFRVILSQGDDFVKKWEERFLAKLDHRCQLLCELIPEFTWIIGYPHFEEKIGPLERSNSILITFQQLLAVLTEEFTVILFIDDIQWADQPTIDLLHYLSEDKELLNILMIIASRNEEEQSAKSIHNLNLLQKLKVVSIEITPLDEKEVAQWLYYNYHFVDDYSSLTAYVYNLSQGNPFFLKQILITLEKEQYISVNLEKNGYTFHIGKFPKQIIGKDIMEHIRKKLIALSLQVVKSLKFAACLGTVFTYFELVKAAKTSNDEILKDLYLLIDEGFICFSRQQSVEHDLVLEFIHDKVQQAVYTSMSKEEQAFFHFQIGLSKWGNFEQLPEPNHLFKLADHLNFCVPLLDDVQRMTLTVFNTQAGEVAKNAAAFEQAYHYFLSAKNLLNHGHWQTNYELSYRIFIGLGECAYLNSDFEMAESAFETLLYNAKTNNEKMGVYNLKLIMYTHVSRLKDAVKCGTTGLKLFGWKLDRPIGMKKIAKEFLLLQTLLIGKKPEELLNLAPMKNPEDCLIIESLINMNAPSYHVNQNLATYLMLRAFRFTLKHGNTDITALVYNNYALILSAGFGNFDKSYQFGKLALAHVERSRVKKLTARVHFVFGSFVNHWKNSISINLNSLEKSQTLSLESGNFHLAGAASSFIIITRLIKGDSLDVVITEINKQLAFVNKIQYFLSMKFLLEMKEWMEWLTDGTKRKLPPTQLADLRDDPSAFIMHNTIRLQMAYIVADDEKAREIIDALNNVVTNTLVLVIAPEFYFYHTLWLVRFYYQEPSKERKKIKKYLQRNLKKMKKWASHAPMNYEHKYLLMKIETACVLGENQIAADDYETALDKAIVNGFEQDAAIICECASHYYHKRQAIRLSNFYLKESYRFYKKWGAGRKCTVLANTFPNLVKDRFQLEGRLDVLDLEAVLKSSQTLSSEIVFDNLVQKVMNIVIENAGATTGYLLLKKGKELRLANLPEEMKAEKQKKLLPMQIIQYVQKSHESIILHEACVEGLFKMDSYIQEKQVMSLMTIPLLHQRKLIGILYLENHLLPYAFTERDLLLLSTIASQAAISIQNALLYMNLEEKVKERTEKLEIVNKSLEETNAELADAQKARMELLSNISHDLRNPITSIQGYIEAMLDGVVISPEKQLTYLKRSKDKLASLNRLIEDLFELSKLQFGNMTFVTEIVNVEKLFHYLCDQHEWDVKHEGLAFKRSVLEEKGLSPLYVDVDVARIEQVVTNIVSNALKHTMEGSIAFALKRDNHYVTFAITDTGMGISHSELEKVFERSYTGNTNPFMAGNGLGLSISKEIIQHHKGNIWAESVQGEGTTIFFTLPIVELEDETIEEIALMGFQHFNE</sequence>
<keyword evidence="8" id="KW-0067">ATP-binding</keyword>
<dbReference type="PANTHER" id="PTHR43642:SF1">
    <property type="entry name" value="HYBRID SIGNAL TRANSDUCTION HISTIDINE KINASE G"/>
    <property type="match status" value="1"/>
</dbReference>
<dbReference type="GO" id="GO:0000155">
    <property type="term" value="F:phosphorelay sensor kinase activity"/>
    <property type="evidence" value="ECO:0007669"/>
    <property type="project" value="InterPro"/>
</dbReference>
<dbReference type="SUPFAM" id="SSF55874">
    <property type="entry name" value="ATPase domain of HSP90 chaperone/DNA topoisomerase II/histidine kinase"/>
    <property type="match status" value="1"/>
</dbReference>
<dbReference type="Pfam" id="PF00069">
    <property type="entry name" value="Pkinase"/>
    <property type="match status" value="1"/>
</dbReference>
<dbReference type="SUPFAM" id="SSF48452">
    <property type="entry name" value="TPR-like"/>
    <property type="match status" value="1"/>
</dbReference>
<name>A0A919WFN5_9BACI</name>
<keyword evidence="13" id="KW-0723">Serine/threonine-protein kinase</keyword>
<comment type="caution">
    <text evidence="13">The sequence shown here is derived from an EMBL/GenBank/DDBJ whole genome shotgun (WGS) entry which is preliminary data.</text>
</comment>
<dbReference type="GO" id="GO:0005524">
    <property type="term" value="F:ATP binding"/>
    <property type="evidence" value="ECO:0007669"/>
    <property type="project" value="UniProtKB-KW"/>
</dbReference>
<dbReference type="FunFam" id="3.30.565.10:FF:000006">
    <property type="entry name" value="Sensor histidine kinase WalK"/>
    <property type="match status" value="1"/>
</dbReference>
<comment type="subcellular location">
    <subcellularLocation>
        <location evidence="2">Cell membrane</location>
        <topology evidence="2">Multi-pass membrane protein</topology>
    </subcellularLocation>
</comment>
<dbReference type="InterPro" id="IPR003018">
    <property type="entry name" value="GAF"/>
</dbReference>
<dbReference type="PRINTS" id="PR00344">
    <property type="entry name" value="BCTRLSENSOR"/>
</dbReference>
<feature type="domain" description="Histidine kinase" evidence="12">
    <location>
        <begin position="1455"/>
        <end position="1674"/>
    </location>
</feature>
<keyword evidence="5" id="KW-0808">Transferase</keyword>
<evidence type="ECO:0000256" key="8">
    <source>
        <dbReference type="ARBA" id="ARBA00022840"/>
    </source>
</evidence>
<dbReference type="InterPro" id="IPR036097">
    <property type="entry name" value="HisK_dim/P_sf"/>
</dbReference>
<evidence type="ECO:0000256" key="2">
    <source>
        <dbReference type="ARBA" id="ARBA00004651"/>
    </source>
</evidence>
<dbReference type="CDD" id="cd00075">
    <property type="entry name" value="HATPase"/>
    <property type="match status" value="1"/>
</dbReference>
<dbReference type="InterPro" id="IPR004358">
    <property type="entry name" value="Sig_transdc_His_kin-like_C"/>
</dbReference>
<keyword evidence="7 13" id="KW-0418">Kinase</keyword>
<dbReference type="InterPro" id="IPR036890">
    <property type="entry name" value="HATPase_C_sf"/>
</dbReference>
<dbReference type="InterPro" id="IPR011009">
    <property type="entry name" value="Kinase-like_dom_sf"/>
</dbReference>
<keyword evidence="14" id="KW-1185">Reference proteome</keyword>
<dbReference type="PROSITE" id="PS50109">
    <property type="entry name" value="HIS_KIN"/>
    <property type="match status" value="1"/>
</dbReference>
<dbReference type="InterPro" id="IPR029016">
    <property type="entry name" value="GAF-like_dom_sf"/>
</dbReference>
<protein>
    <recommendedName>
        <fullName evidence="3">histidine kinase</fullName>
        <ecNumber evidence="3">2.7.13.3</ecNumber>
    </recommendedName>
</protein>
<dbReference type="SUPFAM" id="SSF52540">
    <property type="entry name" value="P-loop containing nucleoside triphosphate hydrolases"/>
    <property type="match status" value="1"/>
</dbReference>
<evidence type="ECO:0000313" key="13">
    <source>
        <dbReference type="EMBL" id="GIN61110.1"/>
    </source>
</evidence>
<dbReference type="PANTHER" id="PTHR43642">
    <property type="entry name" value="HYBRID SIGNAL TRANSDUCTION HISTIDINE KINASE G"/>
    <property type="match status" value="1"/>
</dbReference>
<evidence type="ECO:0000256" key="10">
    <source>
        <dbReference type="SAM" id="Coils"/>
    </source>
</evidence>
<dbReference type="Pfam" id="PF01590">
    <property type="entry name" value="GAF"/>
    <property type="match status" value="1"/>
</dbReference>
<dbReference type="Gene3D" id="1.10.510.10">
    <property type="entry name" value="Transferase(Phosphotransferase) domain 1"/>
    <property type="match status" value="1"/>
</dbReference>
<evidence type="ECO:0000256" key="6">
    <source>
        <dbReference type="ARBA" id="ARBA00022741"/>
    </source>
</evidence>
<keyword evidence="4" id="KW-0597">Phosphoprotein</keyword>
<dbReference type="Gene3D" id="1.10.287.130">
    <property type="match status" value="1"/>
</dbReference>
<reference evidence="13" key="1">
    <citation type="submission" date="2021-03" db="EMBL/GenBank/DDBJ databases">
        <title>Antimicrobial resistance genes in bacteria isolated from Japanese honey, and their potential for conferring macrolide and lincosamide resistance in the American foulbrood pathogen Paenibacillus larvae.</title>
        <authorList>
            <person name="Okamoto M."/>
            <person name="Kumagai M."/>
            <person name="Kanamori H."/>
            <person name="Takamatsu D."/>
        </authorList>
    </citation>
    <scope>NUCLEOTIDE SEQUENCE</scope>
    <source>
        <strain evidence="13">J27TS8</strain>
    </source>
</reference>
<dbReference type="InterPro" id="IPR027417">
    <property type="entry name" value="P-loop_NTPase"/>
</dbReference>
<dbReference type="SUPFAM" id="SSF47384">
    <property type="entry name" value="Homodimeric domain of signal transducing histidine kinase"/>
    <property type="match status" value="1"/>
</dbReference>
<evidence type="ECO:0000256" key="7">
    <source>
        <dbReference type="ARBA" id="ARBA00022777"/>
    </source>
</evidence>
<dbReference type="EMBL" id="BORC01000001">
    <property type="protein sequence ID" value="GIN61110.1"/>
    <property type="molecule type" value="Genomic_DNA"/>
</dbReference>
<dbReference type="Gene3D" id="3.40.50.300">
    <property type="entry name" value="P-loop containing nucleotide triphosphate hydrolases"/>
    <property type="match status" value="1"/>
</dbReference>
<evidence type="ECO:0000259" key="11">
    <source>
        <dbReference type="PROSITE" id="PS50011"/>
    </source>
</evidence>
<dbReference type="SMART" id="SM00220">
    <property type="entry name" value="S_TKc"/>
    <property type="match status" value="1"/>
</dbReference>
<dbReference type="SMART" id="SM00065">
    <property type="entry name" value="GAF"/>
    <property type="match status" value="1"/>
</dbReference>
<dbReference type="InterPro" id="IPR041664">
    <property type="entry name" value="AAA_16"/>
</dbReference>
<dbReference type="Gene3D" id="3.30.450.40">
    <property type="match status" value="1"/>
</dbReference>
<dbReference type="EC" id="2.7.13.3" evidence="3"/>
<organism evidence="13 14">
    <name type="scientific">Robertmurraya siralis</name>
    <dbReference type="NCBI Taxonomy" id="77777"/>
    <lineage>
        <taxon>Bacteria</taxon>
        <taxon>Bacillati</taxon>
        <taxon>Bacillota</taxon>
        <taxon>Bacilli</taxon>
        <taxon>Bacillales</taxon>
        <taxon>Bacillaceae</taxon>
        <taxon>Robertmurraya</taxon>
    </lineage>
</organism>
<evidence type="ECO:0000313" key="14">
    <source>
        <dbReference type="Proteomes" id="UP000682111"/>
    </source>
</evidence>
<keyword evidence="6" id="KW-0547">Nucleotide-binding</keyword>
<dbReference type="InterPro" id="IPR053159">
    <property type="entry name" value="Hybrid_Histidine_Kinase"/>
</dbReference>
<dbReference type="Pfam" id="PF25503">
    <property type="entry name" value="TPR_CHK1"/>
    <property type="match status" value="1"/>
</dbReference>
<dbReference type="InterPro" id="IPR011990">
    <property type="entry name" value="TPR-like_helical_dom_sf"/>
</dbReference>
<dbReference type="InterPro" id="IPR005467">
    <property type="entry name" value="His_kinase_dom"/>
</dbReference>
<dbReference type="InterPro" id="IPR000719">
    <property type="entry name" value="Prot_kinase_dom"/>
</dbReference>
<dbReference type="Pfam" id="PF13191">
    <property type="entry name" value="AAA_16"/>
    <property type="match status" value="1"/>
</dbReference>
<dbReference type="InterPro" id="IPR003594">
    <property type="entry name" value="HATPase_dom"/>
</dbReference>
<dbReference type="Gene3D" id="3.30.565.10">
    <property type="entry name" value="Histidine kinase-like ATPase, C-terminal domain"/>
    <property type="match status" value="1"/>
</dbReference>
<dbReference type="GO" id="GO:0004674">
    <property type="term" value="F:protein serine/threonine kinase activity"/>
    <property type="evidence" value="ECO:0007669"/>
    <property type="project" value="UniProtKB-KW"/>
</dbReference>
<evidence type="ECO:0000259" key="12">
    <source>
        <dbReference type="PROSITE" id="PS50109"/>
    </source>
</evidence>
<feature type="domain" description="Protein kinase" evidence="11">
    <location>
        <begin position="1"/>
        <end position="249"/>
    </location>
</feature>
<proteinExistence type="predicted"/>
<evidence type="ECO:0000256" key="4">
    <source>
        <dbReference type="ARBA" id="ARBA00022553"/>
    </source>
</evidence>
<dbReference type="Pfam" id="PF00512">
    <property type="entry name" value="HisKA"/>
    <property type="match status" value="1"/>
</dbReference>
<dbReference type="SMART" id="SM00388">
    <property type="entry name" value="HisKA"/>
    <property type="match status" value="1"/>
</dbReference>
<keyword evidence="10" id="KW-0175">Coiled coil</keyword>
<feature type="coiled-coil region" evidence="10">
    <location>
        <begin position="1414"/>
        <end position="1455"/>
    </location>
</feature>
<dbReference type="RefSeq" id="WP_212933321.1">
    <property type="nucleotide sequence ID" value="NZ_BORC01000001.1"/>
</dbReference>
<evidence type="ECO:0000256" key="9">
    <source>
        <dbReference type="ARBA" id="ARBA00023012"/>
    </source>
</evidence>
<evidence type="ECO:0000256" key="1">
    <source>
        <dbReference type="ARBA" id="ARBA00000085"/>
    </source>
</evidence>
<dbReference type="SUPFAM" id="SSF56112">
    <property type="entry name" value="Protein kinase-like (PK-like)"/>
    <property type="match status" value="1"/>
</dbReference>
<accession>A0A919WFN5</accession>
<gene>
    <name evidence="13" type="ORF">J27TS8_11030</name>
</gene>
<dbReference type="CDD" id="cd00082">
    <property type="entry name" value="HisKA"/>
    <property type="match status" value="1"/>
</dbReference>
<dbReference type="SUPFAM" id="SSF55781">
    <property type="entry name" value="GAF domain-like"/>
    <property type="match status" value="1"/>
</dbReference>
<comment type="catalytic activity">
    <reaction evidence="1">
        <text>ATP + protein L-histidine = ADP + protein N-phospho-L-histidine.</text>
        <dbReference type="EC" id="2.7.13.3"/>
    </reaction>
</comment>
<dbReference type="PROSITE" id="PS50011">
    <property type="entry name" value="PROTEIN_KINASE_DOM"/>
    <property type="match status" value="1"/>
</dbReference>
<dbReference type="SMART" id="SM00387">
    <property type="entry name" value="HATPase_c"/>
    <property type="match status" value="1"/>
</dbReference>
<keyword evidence="9" id="KW-0902">Two-component regulatory system</keyword>
<dbReference type="Proteomes" id="UP000682111">
    <property type="component" value="Unassembled WGS sequence"/>
</dbReference>
<evidence type="ECO:0000256" key="3">
    <source>
        <dbReference type="ARBA" id="ARBA00012438"/>
    </source>
</evidence>
<dbReference type="Pfam" id="PF02518">
    <property type="entry name" value="HATPase_c"/>
    <property type="match status" value="1"/>
</dbReference>
<dbReference type="InterPro" id="IPR003661">
    <property type="entry name" value="HisK_dim/P_dom"/>
</dbReference>
<evidence type="ECO:0000256" key="5">
    <source>
        <dbReference type="ARBA" id="ARBA00022679"/>
    </source>
</evidence>
<dbReference type="GO" id="GO:0005886">
    <property type="term" value="C:plasma membrane"/>
    <property type="evidence" value="ECO:0007669"/>
    <property type="project" value="UniProtKB-SubCell"/>
</dbReference>